<sequence length="148" mass="17921">MQPLNFPPYDFRIKNRENKPYIFDPIRKKFIALQPEEWVRQHVVRFLMDEKGYPKSLINVEKELRINHMKKRYDVVVYTPQGHITLIVECKAPAVRITQETFDQIARYNLALKADFLMVTNGLRHYFCRMDYSEEKYIFLEDIPVYSR</sequence>
<dbReference type="InterPro" id="IPR029464">
    <property type="entry name" value="HSDR_N"/>
</dbReference>
<accession>A0A926JTM8</accession>
<dbReference type="AlphaFoldDB" id="A0A926JTM8"/>
<evidence type="ECO:0000313" key="3">
    <source>
        <dbReference type="Proteomes" id="UP000653730"/>
    </source>
</evidence>
<organism evidence="2 3">
    <name type="scientific">Sinomicrobium weinanense</name>
    <dbReference type="NCBI Taxonomy" id="2842200"/>
    <lineage>
        <taxon>Bacteria</taxon>
        <taxon>Pseudomonadati</taxon>
        <taxon>Bacteroidota</taxon>
        <taxon>Flavobacteriia</taxon>
        <taxon>Flavobacteriales</taxon>
        <taxon>Flavobacteriaceae</taxon>
        <taxon>Sinomicrobium</taxon>
    </lineage>
</organism>
<evidence type="ECO:0000313" key="2">
    <source>
        <dbReference type="EMBL" id="MBC9797325.1"/>
    </source>
</evidence>
<feature type="domain" description="Type I restriction enzyme R protein N-terminal" evidence="1">
    <location>
        <begin position="35"/>
        <end position="144"/>
    </location>
</feature>
<dbReference type="Pfam" id="PF13588">
    <property type="entry name" value="HSDR_N_2"/>
    <property type="match status" value="1"/>
</dbReference>
<protein>
    <submittedName>
        <fullName evidence="2">Type I restriction enzyme HsdR N-terminal domain-containing protein</fullName>
    </submittedName>
</protein>
<dbReference type="Gene3D" id="3.90.1570.30">
    <property type="match status" value="1"/>
</dbReference>
<proteinExistence type="predicted"/>
<reference evidence="2 3" key="1">
    <citation type="submission" date="2020-09" db="EMBL/GenBank/DDBJ databases">
        <title>Sinomicrobium weinanense sp. nov., a halophilic bacteria isolated from saline-alkali soil.</title>
        <authorList>
            <person name="Wu P."/>
            <person name="Ren H."/>
            <person name="Mei Y."/>
            <person name="Liang Y."/>
            <person name="Chen Z."/>
        </authorList>
    </citation>
    <scope>NUCLEOTIDE SEQUENCE [LARGE SCALE GENOMIC DNA]</scope>
    <source>
        <strain evidence="2 3">FJxs</strain>
    </source>
</reference>
<keyword evidence="3" id="KW-1185">Reference proteome</keyword>
<name>A0A926JTM8_9FLAO</name>
<dbReference type="RefSeq" id="WP_187966459.1">
    <property type="nucleotide sequence ID" value="NZ_JACVDC010000054.1"/>
</dbReference>
<dbReference type="EMBL" id="JACVDC010000054">
    <property type="protein sequence ID" value="MBC9797325.1"/>
    <property type="molecule type" value="Genomic_DNA"/>
</dbReference>
<comment type="caution">
    <text evidence="2">The sequence shown here is derived from an EMBL/GenBank/DDBJ whole genome shotgun (WGS) entry which is preliminary data.</text>
</comment>
<dbReference type="Proteomes" id="UP000653730">
    <property type="component" value="Unassembled WGS sequence"/>
</dbReference>
<evidence type="ECO:0000259" key="1">
    <source>
        <dbReference type="Pfam" id="PF13588"/>
    </source>
</evidence>
<gene>
    <name evidence="2" type="ORF">IBL28_15225</name>
</gene>